<dbReference type="SUPFAM" id="SSF48452">
    <property type="entry name" value="TPR-like"/>
    <property type="match status" value="2"/>
</dbReference>
<dbReference type="OrthoDB" id="1717827at2759"/>
<dbReference type="STRING" id="157652.A0A371GPH1"/>
<dbReference type="EMBL" id="QJKJ01004875">
    <property type="protein sequence ID" value="RDX92404.1"/>
    <property type="molecule type" value="Genomic_DNA"/>
</dbReference>
<dbReference type="InterPro" id="IPR002885">
    <property type="entry name" value="PPR_rpt"/>
</dbReference>
<dbReference type="NCBIfam" id="TIGR00756">
    <property type="entry name" value="PPR"/>
    <property type="match status" value="1"/>
</dbReference>
<evidence type="ECO:0000256" key="4">
    <source>
        <dbReference type="ARBA" id="ARBA00022946"/>
    </source>
</evidence>
<sequence>MPSAVISLQPLRNYPLTVQLNNTKSETQNDATCCVSPNPNKTLGIRTDKGHLRRQWHDLRATEMSYARLISGGGWLLRRLCTAAESAAKKPNLYRTLSALDMTGGSVSQTLDHYIMEGKAVKKAELERCVEQLRKYRRFQHALEILEWMEMRKINFSWNNYAVYLDLVSKTKGVVAAENFFNALPPPAKNKYTYGALLNCYCKELMKDKALGHFDKMDELGYATSLAFNNLMSLFMRLGQPQKVPHLVGLMKQRNIPMSAFTYHIWMNSCASANDLDGVESVYEEMKTEDENKIDWQTYSNLAAIYVKIKDFEKAEMMLKMLEKEVKPRQRDAYHCLLGLYAGTENLGEVYRVWNSLKSVSPVTNFSYLVMLSTLRRLNDMEGLTRCFKEWESCCLSYDVRLVNVCVSAYLSQNMVEEAALVFEEASRRSKGPLFRIRETFMMFFLEKNQLDAAVRHLEAALSEVKGDQWRPSPKVVGAFLKYYQEETDAGGVDELCKIFKANNFDDSWIKTCIAASESSPEIDPRLKDNSQVYHAQEN</sequence>
<dbReference type="Gene3D" id="1.25.40.10">
    <property type="entry name" value="Tetratricopeptide repeat domain"/>
    <property type="match status" value="3"/>
</dbReference>
<evidence type="ECO:0000256" key="5">
    <source>
        <dbReference type="ARBA" id="ARBA00023128"/>
    </source>
</evidence>
<evidence type="ECO:0000256" key="3">
    <source>
        <dbReference type="ARBA" id="ARBA00022737"/>
    </source>
</evidence>
<reference evidence="7" key="1">
    <citation type="submission" date="2018-05" db="EMBL/GenBank/DDBJ databases">
        <title>Draft genome of Mucuna pruriens seed.</title>
        <authorList>
            <person name="Nnadi N.E."/>
            <person name="Vos R."/>
            <person name="Hasami M.H."/>
            <person name="Devisetty U.K."/>
            <person name="Aguiy J.C."/>
        </authorList>
    </citation>
    <scope>NUCLEOTIDE SEQUENCE [LARGE SCALE GENOMIC DNA]</scope>
    <source>
        <strain evidence="7">JCA_2017</strain>
    </source>
</reference>
<gene>
    <name evidence="7" type="ORF">CR513_25491</name>
</gene>
<dbReference type="AlphaFoldDB" id="A0A371GPH1"/>
<dbReference type="Proteomes" id="UP000257109">
    <property type="component" value="Unassembled WGS sequence"/>
</dbReference>
<comment type="similarity">
    <text evidence="2">Belongs to the PPR family. P subfamily.</text>
</comment>
<comment type="caution">
    <text evidence="7">The sequence shown here is derived from an EMBL/GenBank/DDBJ whole genome shotgun (WGS) entry which is preliminary data.</text>
</comment>
<feature type="repeat" description="PPR" evidence="6">
    <location>
        <begin position="190"/>
        <end position="224"/>
    </location>
</feature>
<dbReference type="FunFam" id="1.25.40.10:FF:000385">
    <property type="entry name" value="Pentatricopeptide repeat-containing protein mitochondrial"/>
    <property type="match status" value="1"/>
</dbReference>
<dbReference type="Pfam" id="PF01535">
    <property type="entry name" value="PPR"/>
    <property type="match status" value="4"/>
</dbReference>
<evidence type="ECO:0000313" key="7">
    <source>
        <dbReference type="EMBL" id="RDX92404.1"/>
    </source>
</evidence>
<proteinExistence type="inferred from homology"/>
<dbReference type="PROSITE" id="PS51375">
    <property type="entry name" value="PPR"/>
    <property type="match status" value="1"/>
</dbReference>
<accession>A0A371GPH1</accession>
<evidence type="ECO:0000256" key="2">
    <source>
        <dbReference type="ARBA" id="ARBA00007626"/>
    </source>
</evidence>
<keyword evidence="5" id="KW-0496">Mitochondrion</keyword>
<dbReference type="GO" id="GO:0003729">
    <property type="term" value="F:mRNA binding"/>
    <property type="evidence" value="ECO:0007669"/>
    <property type="project" value="UniProtKB-ARBA"/>
</dbReference>
<keyword evidence="4" id="KW-0809">Transit peptide</keyword>
<keyword evidence="8" id="KW-1185">Reference proteome</keyword>
<feature type="non-terminal residue" evidence="7">
    <location>
        <position position="1"/>
    </location>
</feature>
<evidence type="ECO:0000256" key="6">
    <source>
        <dbReference type="PROSITE-ProRule" id="PRU00708"/>
    </source>
</evidence>
<keyword evidence="3" id="KW-0677">Repeat</keyword>
<protein>
    <submittedName>
        <fullName evidence="7">Pentatricopeptide repeat-containing protein, mitochondrial</fullName>
    </submittedName>
</protein>
<evidence type="ECO:0000256" key="1">
    <source>
        <dbReference type="ARBA" id="ARBA00004173"/>
    </source>
</evidence>
<dbReference type="PANTHER" id="PTHR45717:SF8">
    <property type="entry name" value="OS01G0301000 PROTEIN"/>
    <property type="match status" value="1"/>
</dbReference>
<organism evidence="7 8">
    <name type="scientific">Mucuna pruriens</name>
    <name type="common">Velvet bean</name>
    <name type="synonym">Dolichos pruriens</name>
    <dbReference type="NCBI Taxonomy" id="157652"/>
    <lineage>
        <taxon>Eukaryota</taxon>
        <taxon>Viridiplantae</taxon>
        <taxon>Streptophyta</taxon>
        <taxon>Embryophyta</taxon>
        <taxon>Tracheophyta</taxon>
        <taxon>Spermatophyta</taxon>
        <taxon>Magnoliopsida</taxon>
        <taxon>eudicotyledons</taxon>
        <taxon>Gunneridae</taxon>
        <taxon>Pentapetalae</taxon>
        <taxon>rosids</taxon>
        <taxon>fabids</taxon>
        <taxon>Fabales</taxon>
        <taxon>Fabaceae</taxon>
        <taxon>Papilionoideae</taxon>
        <taxon>50 kb inversion clade</taxon>
        <taxon>NPAAA clade</taxon>
        <taxon>indigoferoid/millettioid clade</taxon>
        <taxon>Phaseoleae</taxon>
        <taxon>Mucuna</taxon>
    </lineage>
</organism>
<evidence type="ECO:0000313" key="8">
    <source>
        <dbReference type="Proteomes" id="UP000257109"/>
    </source>
</evidence>
<dbReference type="PANTHER" id="PTHR45717">
    <property type="entry name" value="OS12G0527900 PROTEIN"/>
    <property type="match status" value="1"/>
</dbReference>
<dbReference type="InterPro" id="IPR011990">
    <property type="entry name" value="TPR-like_helical_dom_sf"/>
</dbReference>
<dbReference type="GO" id="GO:0005739">
    <property type="term" value="C:mitochondrion"/>
    <property type="evidence" value="ECO:0007669"/>
    <property type="project" value="UniProtKB-SubCell"/>
</dbReference>
<name>A0A371GPH1_MUCPR</name>
<comment type="subcellular location">
    <subcellularLocation>
        <location evidence="1">Mitochondrion</location>
    </subcellularLocation>
</comment>